<dbReference type="InterPro" id="IPR023168">
    <property type="entry name" value="GatB_Yqey_C_2"/>
</dbReference>
<evidence type="ECO:0000259" key="15">
    <source>
        <dbReference type="SMART" id="SM00845"/>
    </source>
</evidence>
<dbReference type="Pfam" id="PF02934">
    <property type="entry name" value="GatB_N"/>
    <property type="match status" value="1"/>
</dbReference>
<dbReference type="Gene3D" id="1.10.10.410">
    <property type="match status" value="1"/>
</dbReference>
<comment type="catalytic activity">
    <reaction evidence="10 13">
        <text>L-aspartyl-tRNA(Asn) + L-glutamine + ATP + H2O = L-asparaginyl-tRNA(Asn) + L-glutamate + ADP + phosphate + 2 H(+)</text>
        <dbReference type="Rhea" id="RHEA:14513"/>
        <dbReference type="Rhea" id="RHEA-COMP:9674"/>
        <dbReference type="Rhea" id="RHEA-COMP:9677"/>
        <dbReference type="ChEBI" id="CHEBI:15377"/>
        <dbReference type="ChEBI" id="CHEBI:15378"/>
        <dbReference type="ChEBI" id="CHEBI:29985"/>
        <dbReference type="ChEBI" id="CHEBI:30616"/>
        <dbReference type="ChEBI" id="CHEBI:43474"/>
        <dbReference type="ChEBI" id="CHEBI:58359"/>
        <dbReference type="ChEBI" id="CHEBI:78515"/>
        <dbReference type="ChEBI" id="CHEBI:78516"/>
        <dbReference type="ChEBI" id="CHEBI:456216"/>
    </reaction>
</comment>
<dbReference type="PROSITE" id="PS01234">
    <property type="entry name" value="GATB"/>
    <property type="match status" value="1"/>
</dbReference>
<evidence type="ECO:0000256" key="8">
    <source>
        <dbReference type="ARBA" id="ARBA00024799"/>
    </source>
</evidence>
<reference evidence="16 17" key="1">
    <citation type="submission" date="2023-07" db="EMBL/GenBank/DDBJ databases">
        <title>Functional and genomic diversity of the sorghum phyllosphere microbiome.</title>
        <authorList>
            <person name="Shade A."/>
        </authorList>
    </citation>
    <scope>NUCLEOTIDE SEQUENCE [LARGE SCALE GENOMIC DNA]</scope>
    <source>
        <strain evidence="16 17">SORGH_AS_1207</strain>
    </source>
</reference>
<evidence type="ECO:0000256" key="4">
    <source>
        <dbReference type="ARBA" id="ARBA00022598"/>
    </source>
</evidence>
<dbReference type="InterPro" id="IPR023631">
    <property type="entry name" value="Amidase_dom"/>
</dbReference>
<dbReference type="SUPFAM" id="SSF89095">
    <property type="entry name" value="GatB/YqeY motif"/>
    <property type="match status" value="1"/>
</dbReference>
<keyword evidence="6 13" id="KW-0067">ATP-binding</keyword>
<evidence type="ECO:0000313" key="17">
    <source>
        <dbReference type="Proteomes" id="UP001226691"/>
    </source>
</evidence>
<dbReference type="EC" id="6.3.5.7" evidence="12"/>
<evidence type="ECO:0000256" key="14">
    <source>
        <dbReference type="SAM" id="MobiDB-lite"/>
    </source>
</evidence>
<dbReference type="InterPro" id="IPR036928">
    <property type="entry name" value="AS_sf"/>
</dbReference>
<keyword evidence="17" id="KW-1185">Reference proteome</keyword>
<keyword evidence="7 13" id="KW-0648">Protein biosynthesis</keyword>
<dbReference type="InterPro" id="IPR003789">
    <property type="entry name" value="Asn/Gln_tRNA_amidoTrase-B-like"/>
</dbReference>
<dbReference type="NCBIfam" id="NF004012">
    <property type="entry name" value="PRK05477.1-2"/>
    <property type="match status" value="1"/>
</dbReference>
<keyword evidence="5 13" id="KW-0547">Nucleotide-binding</keyword>
<dbReference type="SUPFAM" id="SSF75304">
    <property type="entry name" value="Amidase signature (AS) enzymes"/>
    <property type="match status" value="1"/>
</dbReference>
<dbReference type="SUPFAM" id="SSF55931">
    <property type="entry name" value="Glutamine synthetase/guanido kinase"/>
    <property type="match status" value="1"/>
</dbReference>
<feature type="active site" description="Acyl-ester intermediate" evidence="12">
    <location>
        <position position="178"/>
    </location>
</feature>
<sequence length="1011" mass="106927">MTDLTRLSAADLAAALAKNEVSSVEATQAHLDRIAAVDGDVHAFLHVSDHALEVAADIDRRRADGEQLHELAGVPLAVKDVLVTTDMPSTSGSRILEGYMSPYDATVVARSRAAGLVPLGKTNMDEFAMGSSTEFSAYGPTRNPWDLDRIPGGSGGGSAAAVAAFEAPLALGSDTGGSIRQPAHVTGTVGVKPTYGGVSRYGAIALASSLDQVGPVTRTVLDAGLLHDVIGGYDANDSTSLSDAWPSFAAAAREGATGQVLKGLKVGVVRELDGTGFQSGVAASFRAALAAMEAQGAEIVEISAPHFEYGVAAYYLILPAEASSNLAKFDSVRFGLRVTPQGTPTVENVMAATRDAGFGPEVKRRIILGTYALSAGYYDAYYGSAQKVRTLIQQDFDAAFAQVDVIATPSSPTTAFRLGEKIDDPLQMYLNDITTIPANLAGVPGISIPSGLAEEDGLPVGIQFLAPRARRRSSVPRRRGPRGPARRPVGRPPAGPRPLSHERSVALMAKDALMDFDEALERFEPVLGFEVHVELNTATKMFSAAPNPANEANHGAEPNTLVAPVDMGLPGALPVVNAEAIRSSISLGLALGCSIAPSSRFARKNYFYPDLGKNYQISQYDEPIAFEGSVEVELEDGTIVTVPIERAHMEEDAGKLTHMGGSTGRIQGAEYSLVDYNRAGVPLVEIVTKPIFGAEHSAPALAKAYVATIRDIVRALGISEAKLERGNLRCDANVSLRPRGQEKLGTRTETKNVNSMRSVERAVRYEIQRQAAILAKGGTITQETRHWHEDTGRTSPGRPKSDADDYRYFPEPDLLPVVPAPELIEELRAALPEPPAARRRRLKAEWGFTDLEFQDVANGGLLDAVADTIAAGAAPAAARKWWTGEITRVANAQERDAEDLVSPQNVAALQQLVDAGTLTDKLARQVLEGVIAGEGTPQEVVDARGLAVVSDDGALIAAIDEALAAQPDVLAKIRDGKVQAAGAVIGAVMKAMKGQADAARVRELVLERAAQ</sequence>
<dbReference type="Gene3D" id="3.90.1300.10">
    <property type="entry name" value="Amidase signature (AS) domain"/>
    <property type="match status" value="1"/>
</dbReference>
<dbReference type="PANTHER" id="PTHR11895">
    <property type="entry name" value="TRANSAMIDASE"/>
    <property type="match status" value="1"/>
</dbReference>
<dbReference type="InterPro" id="IPR000120">
    <property type="entry name" value="Amidase"/>
</dbReference>
<dbReference type="PANTHER" id="PTHR11895:SF151">
    <property type="entry name" value="GLUTAMYL-TRNA(GLN) AMIDOTRANSFERASE SUBUNIT A"/>
    <property type="match status" value="1"/>
</dbReference>
<dbReference type="Pfam" id="PF02637">
    <property type="entry name" value="GatB_Yqey"/>
    <property type="match status" value="1"/>
</dbReference>
<dbReference type="InterPro" id="IPR014746">
    <property type="entry name" value="Gln_synth/guanido_kin_cat_dom"/>
</dbReference>
<evidence type="ECO:0000256" key="3">
    <source>
        <dbReference type="ARBA" id="ARBA00011123"/>
    </source>
</evidence>
<accession>A0ABU0TQN5</accession>
<comment type="catalytic activity">
    <reaction evidence="11 12">
        <text>L-glutamyl-tRNA(Gln) + L-glutamine + ATP + H2O = L-glutaminyl-tRNA(Gln) + L-glutamate + ADP + phosphate + H(+)</text>
        <dbReference type="Rhea" id="RHEA:17521"/>
        <dbReference type="Rhea" id="RHEA-COMP:9681"/>
        <dbReference type="Rhea" id="RHEA-COMP:9684"/>
        <dbReference type="ChEBI" id="CHEBI:15377"/>
        <dbReference type="ChEBI" id="CHEBI:15378"/>
        <dbReference type="ChEBI" id="CHEBI:29985"/>
        <dbReference type="ChEBI" id="CHEBI:30616"/>
        <dbReference type="ChEBI" id="CHEBI:43474"/>
        <dbReference type="ChEBI" id="CHEBI:58359"/>
        <dbReference type="ChEBI" id="CHEBI:78520"/>
        <dbReference type="ChEBI" id="CHEBI:78521"/>
        <dbReference type="ChEBI" id="CHEBI:456216"/>
        <dbReference type="EC" id="6.3.5.7"/>
    </reaction>
</comment>
<evidence type="ECO:0000256" key="5">
    <source>
        <dbReference type="ARBA" id="ARBA00022741"/>
    </source>
</evidence>
<dbReference type="HAMAP" id="MF_00120">
    <property type="entry name" value="GatA"/>
    <property type="match status" value="1"/>
</dbReference>
<proteinExistence type="inferred from homology"/>
<evidence type="ECO:0000313" key="16">
    <source>
        <dbReference type="EMBL" id="MDQ1121981.1"/>
    </source>
</evidence>
<dbReference type="Pfam" id="PF01425">
    <property type="entry name" value="Amidase"/>
    <property type="match status" value="1"/>
</dbReference>
<comment type="function">
    <text evidence="8 13">Allows the formation of correctly charged Asn-tRNA(Asn) or Gln-tRNA(Gln) through the transamidation of misacylated Asp-tRNA(Asn) or Glu-tRNA(Gln) in organisms which lack either or both of asparaginyl-tRNA or glutaminyl-tRNA synthetases. The reaction takes place in the presence of glutamine and ATP through an activated phospho-Asp-tRNA(Asn) or phospho-Glu-tRNA(Gln).</text>
</comment>
<comment type="caution">
    <text evidence="16">The sequence shown here is derived from an EMBL/GenBank/DDBJ whole genome shotgun (WGS) entry which is preliminary data.</text>
</comment>
<feature type="compositionally biased region" description="Basic residues" evidence="14">
    <location>
        <begin position="469"/>
        <end position="489"/>
    </location>
</feature>
<name>A0ABU0TQN5_MICTR</name>
<dbReference type="EMBL" id="JAUTBF010000001">
    <property type="protein sequence ID" value="MDQ1121981.1"/>
    <property type="molecule type" value="Genomic_DNA"/>
</dbReference>
<evidence type="ECO:0000256" key="11">
    <source>
        <dbReference type="ARBA" id="ARBA00047407"/>
    </source>
</evidence>
<dbReference type="NCBIfam" id="TIGR00133">
    <property type="entry name" value="gatB"/>
    <property type="match status" value="1"/>
</dbReference>
<feature type="domain" description="Asn/Gln amidotransferase" evidence="15">
    <location>
        <begin position="863"/>
        <end position="1009"/>
    </location>
</feature>
<keyword evidence="4 13" id="KW-0436">Ligase</keyword>
<dbReference type="InterPro" id="IPR020556">
    <property type="entry name" value="Amidase_CS"/>
</dbReference>
<evidence type="ECO:0000256" key="7">
    <source>
        <dbReference type="ARBA" id="ARBA00022917"/>
    </source>
</evidence>
<feature type="compositionally biased region" description="Basic and acidic residues" evidence="14">
    <location>
        <begin position="783"/>
        <end position="792"/>
    </location>
</feature>
<dbReference type="NCBIfam" id="TIGR00132">
    <property type="entry name" value="gatA"/>
    <property type="match status" value="1"/>
</dbReference>
<evidence type="ECO:0000256" key="9">
    <source>
        <dbReference type="ARBA" id="ARBA00025295"/>
    </source>
</evidence>
<protein>
    <recommendedName>
        <fullName evidence="12 13">Multifunctional fusion protein</fullName>
    </recommendedName>
    <domain>
        <recommendedName>
            <fullName evidence="12">Glutamyl-tRNA(Gln) amidotransferase subunit A</fullName>
            <shortName evidence="12">Glu-ADT subunit A</shortName>
            <ecNumber evidence="12">6.3.5.7</ecNumber>
        </recommendedName>
    </domain>
    <domain>
        <recommendedName>
            <fullName evidence="13">Aspartyl/glutamyl-tRNA(Asn/Gln) amidotransferase subunit B</fullName>
            <shortName evidence="13">Asp/Glu-ADT subunit B</shortName>
            <ecNumber evidence="13">6.3.5.-</ecNumber>
        </recommendedName>
    </domain>
</protein>
<evidence type="ECO:0000256" key="10">
    <source>
        <dbReference type="ARBA" id="ARBA00047380"/>
    </source>
</evidence>
<gene>
    <name evidence="12" type="primary">gatA</name>
    <name evidence="13" type="synonym">gatB</name>
    <name evidence="16" type="ORF">QE412_000554</name>
</gene>
<dbReference type="InterPro" id="IPR018027">
    <property type="entry name" value="Asn/Gln_amidotransferase"/>
</dbReference>
<evidence type="ECO:0000256" key="2">
    <source>
        <dbReference type="ARBA" id="ARBA00008069"/>
    </source>
</evidence>
<comment type="similarity">
    <text evidence="1 13">Belongs to the GatB/GatE family. GatB subfamily.</text>
</comment>
<evidence type="ECO:0000256" key="1">
    <source>
        <dbReference type="ARBA" id="ARBA00005306"/>
    </source>
</evidence>
<dbReference type="NCBIfam" id="NF004014">
    <property type="entry name" value="PRK05477.1-4"/>
    <property type="match status" value="1"/>
</dbReference>
<dbReference type="NCBIfam" id="NF004013">
    <property type="entry name" value="PRK05477.1-3"/>
    <property type="match status" value="1"/>
</dbReference>
<dbReference type="HAMAP" id="MF_00121">
    <property type="entry name" value="GatB"/>
    <property type="match status" value="1"/>
</dbReference>
<dbReference type="Proteomes" id="UP001226691">
    <property type="component" value="Unassembled WGS sequence"/>
</dbReference>
<feature type="active site" description="Charge relay system" evidence="12">
    <location>
        <position position="154"/>
    </location>
</feature>
<feature type="region of interest" description="Disordered" evidence="14">
    <location>
        <begin position="782"/>
        <end position="803"/>
    </location>
</feature>
<feature type="active site" description="Charge relay system" evidence="12">
    <location>
        <position position="79"/>
    </location>
</feature>
<evidence type="ECO:0000256" key="6">
    <source>
        <dbReference type="ARBA" id="ARBA00022840"/>
    </source>
</evidence>
<organism evidence="16 17">
    <name type="scientific">Microbacterium trichothecenolyticum</name>
    <name type="common">Aureobacterium trichothecenolyticum</name>
    <dbReference type="NCBI Taxonomy" id="69370"/>
    <lineage>
        <taxon>Bacteria</taxon>
        <taxon>Bacillati</taxon>
        <taxon>Actinomycetota</taxon>
        <taxon>Actinomycetes</taxon>
        <taxon>Micrococcales</taxon>
        <taxon>Microbacteriaceae</taxon>
        <taxon>Microbacterium</taxon>
    </lineage>
</organism>
<dbReference type="PROSITE" id="PS00571">
    <property type="entry name" value="AMIDASES"/>
    <property type="match status" value="1"/>
</dbReference>
<dbReference type="SMART" id="SM00845">
    <property type="entry name" value="GatB_Yqey"/>
    <property type="match status" value="1"/>
</dbReference>
<comment type="subunit">
    <text evidence="3 13">Heterotrimer of A, B and C subunits.</text>
</comment>
<dbReference type="EC" id="6.3.5.-" evidence="13"/>
<evidence type="ECO:0000256" key="13">
    <source>
        <dbReference type="HAMAP-Rule" id="MF_00121"/>
    </source>
</evidence>
<comment type="function">
    <text evidence="9 12">Allows the formation of correctly charged Gln-tRNA(Gln) through the transamidation of misacylated Glu-tRNA(Gln) in organisms which lack glutaminyl-tRNA synthetase. The reaction takes place in the presence of glutamine and ATP through an activated gamma-phospho-Glu-tRNA(Gln).</text>
</comment>
<dbReference type="InterPro" id="IPR004413">
    <property type="entry name" value="GatB"/>
</dbReference>
<evidence type="ECO:0000256" key="12">
    <source>
        <dbReference type="HAMAP-Rule" id="MF_00120"/>
    </source>
</evidence>
<dbReference type="InterPro" id="IPR006075">
    <property type="entry name" value="Asn/Gln-tRNA_Trfase_suB/E_cat"/>
</dbReference>
<feature type="region of interest" description="Disordered" evidence="14">
    <location>
        <begin position="469"/>
        <end position="502"/>
    </location>
</feature>
<dbReference type="InterPro" id="IPR004412">
    <property type="entry name" value="GatA"/>
</dbReference>
<dbReference type="InterPro" id="IPR017958">
    <property type="entry name" value="Gln-tRNA_amidoTrfase_suB_CS"/>
</dbReference>
<comment type="similarity">
    <text evidence="2 12">Belongs to the amidase family. GatA subfamily.</text>
</comment>